<dbReference type="InterPro" id="IPR010730">
    <property type="entry name" value="HET"/>
</dbReference>
<gene>
    <name evidence="2" type="ORF">L207DRAFT_393256</name>
</gene>
<dbReference type="Proteomes" id="UP000235786">
    <property type="component" value="Unassembled WGS sequence"/>
</dbReference>
<reference evidence="2 3" key="1">
    <citation type="submission" date="2016-04" db="EMBL/GenBank/DDBJ databases">
        <title>A degradative enzymes factory behind the ericoid mycorrhizal symbiosis.</title>
        <authorList>
            <consortium name="DOE Joint Genome Institute"/>
            <person name="Martino E."/>
            <person name="Morin E."/>
            <person name="Grelet G."/>
            <person name="Kuo A."/>
            <person name="Kohler A."/>
            <person name="Daghino S."/>
            <person name="Barry K."/>
            <person name="Choi C."/>
            <person name="Cichocki N."/>
            <person name="Clum A."/>
            <person name="Copeland A."/>
            <person name="Hainaut M."/>
            <person name="Haridas S."/>
            <person name="Labutti K."/>
            <person name="Lindquist E."/>
            <person name="Lipzen A."/>
            <person name="Khouja H.-R."/>
            <person name="Murat C."/>
            <person name="Ohm R."/>
            <person name="Olson A."/>
            <person name="Spatafora J."/>
            <person name="Veneault-Fourrey C."/>
            <person name="Henrissat B."/>
            <person name="Grigoriev I."/>
            <person name="Martin F."/>
            <person name="Perotto S."/>
        </authorList>
    </citation>
    <scope>NUCLEOTIDE SEQUENCE [LARGE SCALE GENOMIC DNA]</scope>
    <source>
        <strain evidence="2 3">F</strain>
    </source>
</reference>
<dbReference type="PANTHER" id="PTHR33112">
    <property type="entry name" value="DOMAIN PROTEIN, PUTATIVE-RELATED"/>
    <property type="match status" value="1"/>
</dbReference>
<protein>
    <submittedName>
        <fullName evidence="2">Heterokaryon incompatibility</fullName>
    </submittedName>
</protein>
<name>A0A2J6R8W7_HYAVF</name>
<feature type="non-terminal residue" evidence="2">
    <location>
        <position position="1"/>
    </location>
</feature>
<dbReference type="PANTHER" id="PTHR33112:SF16">
    <property type="entry name" value="HETEROKARYON INCOMPATIBILITY DOMAIN-CONTAINING PROTEIN"/>
    <property type="match status" value="1"/>
</dbReference>
<evidence type="ECO:0000313" key="3">
    <source>
        <dbReference type="Proteomes" id="UP000235786"/>
    </source>
</evidence>
<dbReference type="OrthoDB" id="5135333at2759"/>
<proteinExistence type="predicted"/>
<keyword evidence="3" id="KW-1185">Reference proteome</keyword>
<dbReference type="EMBL" id="KZ613953">
    <property type="protein sequence ID" value="PMD34955.1"/>
    <property type="molecule type" value="Genomic_DNA"/>
</dbReference>
<accession>A0A2J6R8W7</accession>
<dbReference type="AlphaFoldDB" id="A0A2J6R8W7"/>
<evidence type="ECO:0000313" key="2">
    <source>
        <dbReference type="EMBL" id="PMD34955.1"/>
    </source>
</evidence>
<dbReference type="Pfam" id="PF06985">
    <property type="entry name" value="HET"/>
    <property type="match status" value="1"/>
</dbReference>
<dbReference type="STRING" id="1149755.A0A2J6R8W7"/>
<sequence length="139" mass="15941">IPRVIEDAIKLLGLLEERYLWVDAICIVQDDDEARHDQIQSMASIFANATVTIIAMQGADANYGLRGLRDISEPRNYVQDVFKFEKGSSVITTKQQDEDQSPWSQRGWTLQEQIFARRQLVFIADKIKWECACGSFLED</sequence>
<evidence type="ECO:0000259" key="1">
    <source>
        <dbReference type="Pfam" id="PF06985"/>
    </source>
</evidence>
<organism evidence="2 3">
    <name type="scientific">Hyaloscypha variabilis (strain UAMH 11265 / GT02V1 / F)</name>
    <name type="common">Meliniomyces variabilis</name>
    <dbReference type="NCBI Taxonomy" id="1149755"/>
    <lineage>
        <taxon>Eukaryota</taxon>
        <taxon>Fungi</taxon>
        <taxon>Dikarya</taxon>
        <taxon>Ascomycota</taxon>
        <taxon>Pezizomycotina</taxon>
        <taxon>Leotiomycetes</taxon>
        <taxon>Helotiales</taxon>
        <taxon>Hyaloscyphaceae</taxon>
        <taxon>Hyaloscypha</taxon>
        <taxon>Hyaloscypha variabilis</taxon>
    </lineage>
</organism>
<feature type="domain" description="Heterokaryon incompatibility" evidence="1">
    <location>
        <begin position="1"/>
        <end position="112"/>
    </location>
</feature>
<feature type="non-terminal residue" evidence="2">
    <location>
        <position position="139"/>
    </location>
</feature>